<name>A0ABT7DU89_9NEIS</name>
<dbReference type="InterPro" id="IPR002481">
    <property type="entry name" value="FUR"/>
</dbReference>
<dbReference type="Gene3D" id="3.30.1490.190">
    <property type="match status" value="1"/>
</dbReference>
<protein>
    <recommendedName>
        <fullName evidence="7">Ferric uptake regulation protein</fullName>
    </recommendedName>
</protein>
<keyword evidence="5 7" id="KW-0238">DNA-binding</keyword>
<keyword evidence="4 7" id="KW-0805">Transcription regulation</keyword>
<comment type="similarity">
    <text evidence="1 7">Belongs to the Fur family.</text>
</comment>
<accession>A0ABT7DU89</accession>
<keyword evidence="2 7" id="KW-0678">Repressor</keyword>
<organism evidence="8 9">
    <name type="scientific">Parachitinimonas caeni</name>
    <dbReference type="NCBI Taxonomy" id="3031301"/>
    <lineage>
        <taxon>Bacteria</taxon>
        <taxon>Pseudomonadati</taxon>
        <taxon>Pseudomonadota</taxon>
        <taxon>Betaproteobacteria</taxon>
        <taxon>Neisseriales</taxon>
        <taxon>Chitinibacteraceae</taxon>
        <taxon>Parachitinimonas</taxon>
    </lineage>
</organism>
<keyword evidence="3 7" id="KW-0862">Zinc</keyword>
<keyword evidence="9" id="KW-1185">Reference proteome</keyword>
<evidence type="ECO:0000313" key="8">
    <source>
        <dbReference type="EMBL" id="MDK2123647.1"/>
    </source>
</evidence>
<dbReference type="PANTHER" id="PTHR33202:SF6">
    <property type="entry name" value="ZINC UPTAKE REGULATION PROTEIN"/>
    <property type="match status" value="1"/>
</dbReference>
<comment type="subcellular location">
    <subcellularLocation>
        <location evidence="7">Cytoplasm</location>
    </subcellularLocation>
</comment>
<dbReference type="CDD" id="cd07153">
    <property type="entry name" value="Fur_like"/>
    <property type="match status" value="1"/>
</dbReference>
<dbReference type="Proteomes" id="UP001172778">
    <property type="component" value="Unassembled WGS sequence"/>
</dbReference>
<proteinExistence type="inferred from homology"/>
<keyword evidence="6 7" id="KW-0804">Transcription</keyword>
<evidence type="ECO:0000256" key="7">
    <source>
        <dbReference type="RuleBase" id="RU364037"/>
    </source>
</evidence>
<keyword evidence="7" id="KW-0408">Iron</keyword>
<dbReference type="Pfam" id="PF01475">
    <property type="entry name" value="FUR"/>
    <property type="match status" value="1"/>
</dbReference>
<gene>
    <name evidence="7" type="primary">fur</name>
    <name evidence="8" type="ORF">PZA18_06260</name>
</gene>
<dbReference type="EMBL" id="JARRAF010000005">
    <property type="protein sequence ID" value="MDK2123647.1"/>
    <property type="molecule type" value="Genomic_DNA"/>
</dbReference>
<keyword evidence="7" id="KW-0963">Cytoplasm</keyword>
<evidence type="ECO:0000256" key="1">
    <source>
        <dbReference type="ARBA" id="ARBA00007957"/>
    </source>
</evidence>
<comment type="subunit">
    <text evidence="7">Homodimer.</text>
</comment>
<dbReference type="Gene3D" id="1.10.10.10">
    <property type="entry name" value="Winged helix-like DNA-binding domain superfamily/Winged helix DNA-binding domain"/>
    <property type="match status" value="1"/>
</dbReference>
<dbReference type="RefSeq" id="WP_284099945.1">
    <property type="nucleotide sequence ID" value="NZ_JARRAF010000005.1"/>
</dbReference>
<dbReference type="PANTHER" id="PTHR33202">
    <property type="entry name" value="ZINC UPTAKE REGULATION PROTEIN"/>
    <property type="match status" value="1"/>
</dbReference>
<sequence length="156" mass="17452">MNTETNLEHELDAAANWCLQRGEKLTDLRREVLSLLLAHDGSIKAYELLAELQKRKPTAAPPTVYRALDFLLNVGLAHKLGSLNAFVACRELDHTHHHGLMLICDRCRGVHELSDESWAERLAEDAARLGFRLSQQDIEIKGICANCQQVEQAGEA</sequence>
<evidence type="ECO:0000256" key="4">
    <source>
        <dbReference type="ARBA" id="ARBA00023015"/>
    </source>
</evidence>
<reference evidence="8" key="1">
    <citation type="submission" date="2023-03" db="EMBL/GenBank/DDBJ databases">
        <title>Chitinimonas shenzhenensis gen. nov., sp. nov., a novel member of family Burkholderiaceae isolated from activated sludge collected in Shen Zhen, China.</title>
        <authorList>
            <person name="Wang X."/>
        </authorList>
    </citation>
    <scope>NUCLEOTIDE SEQUENCE</scope>
    <source>
        <strain evidence="8">DQS-5</strain>
    </source>
</reference>
<evidence type="ECO:0000256" key="5">
    <source>
        <dbReference type="ARBA" id="ARBA00023125"/>
    </source>
</evidence>
<evidence type="ECO:0000313" key="9">
    <source>
        <dbReference type="Proteomes" id="UP001172778"/>
    </source>
</evidence>
<evidence type="ECO:0000256" key="2">
    <source>
        <dbReference type="ARBA" id="ARBA00022491"/>
    </source>
</evidence>
<keyword evidence="7" id="KW-0479">Metal-binding</keyword>
<evidence type="ECO:0000256" key="3">
    <source>
        <dbReference type="ARBA" id="ARBA00022833"/>
    </source>
</evidence>
<dbReference type="InterPro" id="IPR043135">
    <property type="entry name" value="Fur_C"/>
</dbReference>
<dbReference type="InterPro" id="IPR036388">
    <property type="entry name" value="WH-like_DNA-bd_sf"/>
</dbReference>
<dbReference type="InterPro" id="IPR036390">
    <property type="entry name" value="WH_DNA-bd_sf"/>
</dbReference>
<comment type="caution">
    <text evidence="8">The sequence shown here is derived from an EMBL/GenBank/DDBJ whole genome shotgun (WGS) entry which is preliminary data.</text>
</comment>
<evidence type="ECO:0000256" key="6">
    <source>
        <dbReference type="ARBA" id="ARBA00023163"/>
    </source>
</evidence>
<dbReference type="SUPFAM" id="SSF46785">
    <property type="entry name" value="Winged helix' DNA-binding domain"/>
    <property type="match status" value="1"/>
</dbReference>